<dbReference type="AlphaFoldDB" id="A0AAD1G032"/>
<feature type="domain" description="ChsH2 rubredoxin-like zinc ribbon" evidence="2">
    <location>
        <begin position="22"/>
        <end position="43"/>
    </location>
</feature>
<dbReference type="InterPro" id="IPR012340">
    <property type="entry name" value="NA-bd_OB-fold"/>
</dbReference>
<dbReference type="EMBL" id="RBWX01000011">
    <property type="protein sequence ID" value="RKS85471.1"/>
    <property type="molecule type" value="Genomic_DNA"/>
</dbReference>
<proteinExistence type="predicted"/>
<evidence type="ECO:0000313" key="5">
    <source>
        <dbReference type="Proteomes" id="UP000275727"/>
    </source>
</evidence>
<dbReference type="EMBL" id="AP018711">
    <property type="protein sequence ID" value="BBE33239.1"/>
    <property type="molecule type" value="Genomic_DNA"/>
</dbReference>
<dbReference type="Proteomes" id="UP000276029">
    <property type="component" value="Unassembled WGS sequence"/>
</dbReference>
<gene>
    <name evidence="4" type="ORF">DFR51_3391</name>
    <name evidence="3" type="ORF">SmB9_08970</name>
</gene>
<dbReference type="RefSeq" id="WP_160119078.1">
    <property type="nucleotide sequence ID" value="NZ_AP018711.1"/>
</dbReference>
<reference evidence="4 6" key="2">
    <citation type="submission" date="2018-10" db="EMBL/GenBank/DDBJ databases">
        <title>Genomic Encyclopedia of Type Strains, Phase IV (KMG-IV): sequencing the most valuable type-strain genomes for metagenomic binning, comparative biology and taxonomic classification.</title>
        <authorList>
            <person name="Goeker M."/>
        </authorList>
    </citation>
    <scope>NUCLEOTIDE SEQUENCE [LARGE SCALE GENOMIC DNA]</scope>
    <source>
        <strain evidence="4 6">DSM 19791</strain>
    </source>
</reference>
<dbReference type="PANTHER" id="PTHR34075">
    <property type="entry name" value="BLR3430 PROTEIN"/>
    <property type="match status" value="1"/>
</dbReference>
<name>A0AAD1G032_SPHMI</name>
<dbReference type="Proteomes" id="UP000275727">
    <property type="component" value="Chromosome"/>
</dbReference>
<dbReference type="SUPFAM" id="SSF50249">
    <property type="entry name" value="Nucleic acid-binding proteins"/>
    <property type="match status" value="1"/>
</dbReference>
<dbReference type="Gene3D" id="6.10.30.10">
    <property type="match status" value="1"/>
</dbReference>
<dbReference type="InterPro" id="IPR002878">
    <property type="entry name" value="ChsH2_C"/>
</dbReference>
<dbReference type="KEGG" id="smic:SmB9_08970"/>
<evidence type="ECO:0000313" key="4">
    <source>
        <dbReference type="EMBL" id="RKS85471.1"/>
    </source>
</evidence>
<evidence type="ECO:0000313" key="6">
    <source>
        <dbReference type="Proteomes" id="UP000276029"/>
    </source>
</evidence>
<dbReference type="Pfam" id="PF12172">
    <property type="entry name" value="zf-ChsH2"/>
    <property type="match status" value="1"/>
</dbReference>
<evidence type="ECO:0000259" key="2">
    <source>
        <dbReference type="Pfam" id="PF12172"/>
    </source>
</evidence>
<accession>A0AAD1G032</accession>
<dbReference type="InterPro" id="IPR052513">
    <property type="entry name" value="Thioester_dehydratase-like"/>
</dbReference>
<feature type="domain" description="ChsH2 C-terminal OB-fold" evidence="1">
    <location>
        <begin position="52"/>
        <end position="112"/>
    </location>
</feature>
<evidence type="ECO:0000313" key="3">
    <source>
        <dbReference type="EMBL" id="BBE33239.1"/>
    </source>
</evidence>
<dbReference type="InterPro" id="IPR022002">
    <property type="entry name" value="ChsH2_Znr"/>
</dbReference>
<evidence type="ECO:0000259" key="1">
    <source>
        <dbReference type="Pfam" id="PF01796"/>
    </source>
</evidence>
<organism evidence="3 5">
    <name type="scientific">Sphingosinicella microcystinivorans</name>
    <dbReference type="NCBI Taxonomy" id="335406"/>
    <lineage>
        <taxon>Bacteria</taxon>
        <taxon>Pseudomonadati</taxon>
        <taxon>Pseudomonadota</taxon>
        <taxon>Alphaproteobacteria</taxon>
        <taxon>Sphingomonadales</taxon>
        <taxon>Sphingosinicellaceae</taxon>
        <taxon>Sphingosinicella</taxon>
    </lineage>
</organism>
<reference evidence="3 5" key="1">
    <citation type="submission" date="2018-06" db="EMBL/GenBank/DDBJ databases">
        <title>Complete Genome Sequence of the Microcystin-Degrading Bacterium Sphingosinicella microcystinivorans Strain B-9.</title>
        <authorList>
            <person name="Jin H."/>
            <person name="Nishizawa T."/>
            <person name="Guo Y."/>
            <person name="Nishizawa A."/>
            <person name="Park H."/>
            <person name="Kato H."/>
            <person name="Tsuji K."/>
            <person name="Harada K."/>
        </authorList>
    </citation>
    <scope>NUCLEOTIDE SEQUENCE [LARGE SCALE GENOMIC DNA]</scope>
    <source>
        <strain evidence="3 5">B9</strain>
    </source>
</reference>
<dbReference type="PANTHER" id="PTHR34075:SF5">
    <property type="entry name" value="BLR3430 PROTEIN"/>
    <property type="match status" value="1"/>
</dbReference>
<sequence length="137" mass="14498">MSGDTLLPFAEGIFTGDGTITELVGSLCTACGAQHFPARTHCPDDMTETETVNLGGSGTLYSATVIRTKPPFGLPAPYAVGYVDLDAHPLRIFMLLDPAHTEDFRIGMPLDLRSGALGVGLGGEPCIRPYFTPALKD</sequence>
<dbReference type="Pfam" id="PF01796">
    <property type="entry name" value="OB_ChsH2_C"/>
    <property type="match status" value="1"/>
</dbReference>
<keyword evidence="6" id="KW-1185">Reference proteome</keyword>
<protein>
    <submittedName>
        <fullName evidence="4">Rubredoxin-like zinc ribbon protein</fullName>
    </submittedName>
</protein>